<keyword evidence="2" id="KW-1185">Reference proteome</keyword>
<evidence type="ECO:0008006" key="3">
    <source>
        <dbReference type="Google" id="ProtNLM"/>
    </source>
</evidence>
<protein>
    <recommendedName>
        <fullName evidence="3">AAA domain-containing protein</fullName>
    </recommendedName>
</protein>
<dbReference type="RefSeq" id="WP_103926459.1">
    <property type="nucleotide sequence ID" value="NZ_FNVR01000036.1"/>
</dbReference>
<sequence length="297" mass="33272">MENLRVSKRSQARIRIALQGPSGAGKTYSSLLLAYGLTTNWTKIAVIDTENQSADLYANLGQYNVISISSPHTPEKYVEAIEICENAGMEVIVIDSISHEWETLLDIQSNMPGNSFTNWAKITPRHNALINKILSSSAHVIATVRSKQDYVLTDKNGKMVPEKVGLKGVQRDGLEYDFTIVFDVNIKHQASASKDRTGMFVDKPEFTITSATGKQILEWCLEGGRSSHTPDVFSLTEEFEKNLQFLDVIQACKNMDELIKLFNANPSLQQIYREEFIAQKNAIRQPSNFRQNGTTAH</sequence>
<dbReference type="InterPro" id="IPR027417">
    <property type="entry name" value="P-loop_NTPase"/>
</dbReference>
<dbReference type="Proteomes" id="UP000236736">
    <property type="component" value="Unassembled WGS sequence"/>
</dbReference>
<dbReference type="Gene3D" id="3.40.50.300">
    <property type="entry name" value="P-loop containing nucleotide triphosphate hydrolases"/>
    <property type="match status" value="1"/>
</dbReference>
<dbReference type="OrthoDB" id="1625426at2"/>
<gene>
    <name evidence="1" type="ORF">SAMN03080598_03900</name>
</gene>
<accession>A0A1H6A355</accession>
<evidence type="ECO:0000313" key="1">
    <source>
        <dbReference type="EMBL" id="SEG43158.1"/>
    </source>
</evidence>
<evidence type="ECO:0000313" key="2">
    <source>
        <dbReference type="Proteomes" id="UP000236736"/>
    </source>
</evidence>
<dbReference type="STRING" id="1120964.GCA_001313265_06719"/>
<dbReference type="Pfam" id="PF13479">
    <property type="entry name" value="AAA_24"/>
    <property type="match status" value="1"/>
</dbReference>
<organism evidence="1 2">
    <name type="scientific">Algoriphagus boritolerans DSM 17298 = JCM 18970</name>
    <dbReference type="NCBI Taxonomy" id="1120964"/>
    <lineage>
        <taxon>Bacteria</taxon>
        <taxon>Pseudomonadati</taxon>
        <taxon>Bacteroidota</taxon>
        <taxon>Cytophagia</taxon>
        <taxon>Cytophagales</taxon>
        <taxon>Cyclobacteriaceae</taxon>
        <taxon>Algoriphagus</taxon>
    </lineage>
</organism>
<proteinExistence type="predicted"/>
<name>A0A1H6A355_9BACT</name>
<dbReference type="SUPFAM" id="SSF52540">
    <property type="entry name" value="P-loop containing nucleoside triphosphate hydrolases"/>
    <property type="match status" value="1"/>
</dbReference>
<dbReference type="AlphaFoldDB" id="A0A1H6A355"/>
<reference evidence="2" key="1">
    <citation type="submission" date="2016-10" db="EMBL/GenBank/DDBJ databases">
        <authorList>
            <person name="Varghese N."/>
            <person name="Submissions S."/>
        </authorList>
    </citation>
    <scope>NUCLEOTIDE SEQUENCE [LARGE SCALE GENOMIC DNA]</scope>
    <source>
        <strain evidence="2">DSM 17298</strain>
    </source>
</reference>
<dbReference type="EMBL" id="FNVR01000036">
    <property type="protein sequence ID" value="SEG43158.1"/>
    <property type="molecule type" value="Genomic_DNA"/>
</dbReference>